<keyword evidence="2" id="KW-1185">Reference proteome</keyword>
<name>A0A225DR36_9BACT</name>
<evidence type="ECO:0000313" key="2">
    <source>
        <dbReference type="Proteomes" id="UP000214646"/>
    </source>
</evidence>
<protein>
    <submittedName>
        <fullName evidence="1">Uncharacterized protein</fullName>
    </submittedName>
</protein>
<accession>A0A225DR36</accession>
<comment type="caution">
    <text evidence="1">The sequence shown here is derived from an EMBL/GenBank/DDBJ whole genome shotgun (WGS) entry which is preliminary data.</text>
</comment>
<gene>
    <name evidence="1" type="ORF">FRUB_03549</name>
</gene>
<evidence type="ECO:0000313" key="1">
    <source>
        <dbReference type="EMBL" id="OWK43950.1"/>
    </source>
</evidence>
<proteinExistence type="predicted"/>
<dbReference type="EMBL" id="NIDE01000004">
    <property type="protein sequence ID" value="OWK43950.1"/>
    <property type="molecule type" value="Genomic_DNA"/>
</dbReference>
<organism evidence="1 2">
    <name type="scientific">Fimbriiglobus ruber</name>
    <dbReference type="NCBI Taxonomy" id="1908690"/>
    <lineage>
        <taxon>Bacteria</taxon>
        <taxon>Pseudomonadati</taxon>
        <taxon>Planctomycetota</taxon>
        <taxon>Planctomycetia</taxon>
        <taxon>Gemmatales</taxon>
        <taxon>Gemmataceae</taxon>
        <taxon>Fimbriiglobus</taxon>
    </lineage>
</organism>
<sequence>MGSFGKNRSRDASATAASPYTSPQIGFVLQKTGVPDV</sequence>
<reference evidence="2" key="1">
    <citation type="submission" date="2017-06" db="EMBL/GenBank/DDBJ databases">
        <title>Genome analysis of Fimbriiglobus ruber SP5, the first member of the order Planctomycetales with confirmed chitinolytic capability.</title>
        <authorList>
            <person name="Ravin N.V."/>
            <person name="Rakitin A.L."/>
            <person name="Ivanova A.A."/>
            <person name="Beletsky A.V."/>
            <person name="Kulichevskaya I.S."/>
            <person name="Mardanov A.V."/>
            <person name="Dedysh S.N."/>
        </authorList>
    </citation>
    <scope>NUCLEOTIDE SEQUENCE [LARGE SCALE GENOMIC DNA]</scope>
    <source>
        <strain evidence="2">SP5</strain>
    </source>
</reference>
<dbReference type="Proteomes" id="UP000214646">
    <property type="component" value="Unassembled WGS sequence"/>
</dbReference>
<dbReference type="AlphaFoldDB" id="A0A225DR36"/>